<proteinExistence type="predicted"/>
<dbReference type="SUPFAM" id="SSF51556">
    <property type="entry name" value="Metallo-dependent hydrolases"/>
    <property type="match status" value="1"/>
</dbReference>
<dbReference type="PANTHER" id="PTHR21240">
    <property type="entry name" value="2-AMINO-3-CARBOXYLMUCONATE-6-SEMIALDEHYDE DECARBOXYLASE"/>
    <property type="match status" value="1"/>
</dbReference>
<dbReference type="Proteomes" id="UP000179627">
    <property type="component" value="Unassembled WGS sequence"/>
</dbReference>
<dbReference type="InterPro" id="IPR032466">
    <property type="entry name" value="Metal_Hydrolase"/>
</dbReference>
<evidence type="ECO:0000256" key="1">
    <source>
        <dbReference type="ARBA" id="ARBA00023239"/>
    </source>
</evidence>
<dbReference type="PANTHER" id="PTHR21240:SF28">
    <property type="entry name" value="ISO-OROTATE DECARBOXYLASE (EUROFUNG)"/>
    <property type="match status" value="1"/>
</dbReference>
<protein>
    <submittedName>
        <fullName evidence="3">Hydrolase</fullName>
    </submittedName>
</protein>
<evidence type="ECO:0000313" key="4">
    <source>
        <dbReference type="Proteomes" id="UP000179627"/>
    </source>
</evidence>
<dbReference type="Pfam" id="PF04909">
    <property type="entry name" value="Amidohydro_2"/>
    <property type="match status" value="1"/>
</dbReference>
<gene>
    <name evidence="3" type="ORF">CC117_27075</name>
</gene>
<dbReference type="InterPro" id="IPR032465">
    <property type="entry name" value="ACMSD"/>
</dbReference>
<dbReference type="AlphaFoldDB" id="A0A1S1QD25"/>
<sequence>MPVPVRDWLIAHGVIPPSGGPLNTQWDIDTAIATMDQYGIQLALVSAAVPAAFTPTPALAVELSTIVNDSLSAISAARPDRFGWLATIPLLDAADAVREINRSYDELGADGVLLTTHAGTRYLGDPTLEPVLAALNARDGVALVHPYDLPGASPIAVPAFLMDYAADTGRAAVQLIVSGALDRHPRIRWILAHGGGAFPYLAGRLSLGRALGYGADPAVVRSALRRFWYDTAGPMSPYSTPSLIAAAGTDKILFGSDYNAIPAATLGDGVAALRADPALDWQARAAIARGNALRLFPALASRLR</sequence>
<name>A0A1S1QD25_9ACTN</name>
<organism evidence="3 4">
    <name type="scientific">Parafrankia colletiae</name>
    <dbReference type="NCBI Taxonomy" id="573497"/>
    <lineage>
        <taxon>Bacteria</taxon>
        <taxon>Bacillati</taxon>
        <taxon>Actinomycetota</taxon>
        <taxon>Actinomycetes</taxon>
        <taxon>Frankiales</taxon>
        <taxon>Frankiaceae</taxon>
        <taxon>Parafrankia</taxon>
    </lineage>
</organism>
<evidence type="ECO:0000313" key="3">
    <source>
        <dbReference type="EMBL" id="OHV30982.1"/>
    </source>
</evidence>
<keyword evidence="1" id="KW-0456">Lyase</keyword>
<dbReference type="GO" id="GO:0005737">
    <property type="term" value="C:cytoplasm"/>
    <property type="evidence" value="ECO:0007669"/>
    <property type="project" value="TreeGrafter"/>
</dbReference>
<dbReference type="GO" id="GO:0016831">
    <property type="term" value="F:carboxy-lyase activity"/>
    <property type="evidence" value="ECO:0007669"/>
    <property type="project" value="InterPro"/>
</dbReference>
<keyword evidence="3" id="KW-0378">Hydrolase</keyword>
<dbReference type="EMBL" id="MBLM01000148">
    <property type="protein sequence ID" value="OHV30982.1"/>
    <property type="molecule type" value="Genomic_DNA"/>
</dbReference>
<feature type="domain" description="Amidohydrolase-related" evidence="2">
    <location>
        <begin position="45"/>
        <end position="297"/>
    </location>
</feature>
<dbReference type="GO" id="GO:0019748">
    <property type="term" value="P:secondary metabolic process"/>
    <property type="evidence" value="ECO:0007669"/>
    <property type="project" value="TreeGrafter"/>
</dbReference>
<dbReference type="Gene3D" id="3.20.20.140">
    <property type="entry name" value="Metal-dependent hydrolases"/>
    <property type="match status" value="1"/>
</dbReference>
<keyword evidence="4" id="KW-1185">Reference proteome</keyword>
<comment type="caution">
    <text evidence="3">The sequence shown here is derived from an EMBL/GenBank/DDBJ whole genome shotgun (WGS) entry which is preliminary data.</text>
</comment>
<evidence type="ECO:0000259" key="2">
    <source>
        <dbReference type="Pfam" id="PF04909"/>
    </source>
</evidence>
<dbReference type="InterPro" id="IPR006680">
    <property type="entry name" value="Amidohydro-rel"/>
</dbReference>
<accession>A0A1S1QD25</accession>
<dbReference type="GO" id="GO:0016787">
    <property type="term" value="F:hydrolase activity"/>
    <property type="evidence" value="ECO:0007669"/>
    <property type="project" value="UniProtKB-KW"/>
</dbReference>
<reference evidence="4" key="1">
    <citation type="submission" date="2016-07" db="EMBL/GenBank/DDBJ databases">
        <title>Sequence Frankia sp. strain CcI1.17.</title>
        <authorList>
            <person name="Ghodhbane-Gtari F."/>
            <person name="Swanson E."/>
            <person name="Gueddou A."/>
            <person name="Morris K."/>
            <person name="Hezbri K."/>
            <person name="Ktari A."/>
            <person name="Nouioui I."/>
            <person name="Abebe-Akele F."/>
            <person name="Simpson S."/>
            <person name="Thomas K."/>
            <person name="Gtari M."/>
            <person name="Tisa L.S."/>
            <person name="Hurst S."/>
        </authorList>
    </citation>
    <scope>NUCLEOTIDE SEQUENCE [LARGE SCALE GENOMIC DNA]</scope>
    <source>
        <strain evidence="4">Cc1.17</strain>
    </source>
</reference>